<dbReference type="RefSeq" id="YP_010170368.1">
    <property type="nucleotide sequence ID" value="NC_057606.1"/>
</dbReference>
<keyword evidence="2" id="KW-0255">Endonuclease</keyword>
<dbReference type="InterPro" id="IPR035901">
    <property type="entry name" value="GIY-YIG_endonuc_sf"/>
</dbReference>
<dbReference type="GO" id="GO:0004519">
    <property type="term" value="F:endonuclease activity"/>
    <property type="evidence" value="ECO:0007669"/>
    <property type="project" value="UniProtKB-KW"/>
</dbReference>
<evidence type="ECO:0000259" key="1">
    <source>
        <dbReference type="SMART" id="SM00465"/>
    </source>
</evidence>
<sequence>MIILLSIYVFSFSFCTSLPLYLSTQAALAIIFIKPLGPHILPCIRPEYEDLNVNVADNKKIFNSPGLQMAVILNKPVRIYKPNLDRNLIGIENKNRTIIYQWINLINGKMYVGSSWKGSIRLLSYWTPSIIKKNLPIYNSLCKYTHNNFMLIILEDLGKTGSVPKDYMLSREQFYLDILFKTYPRLTLNKSPTAGSTLGFKHTAEFGLRPHRGVH</sequence>
<evidence type="ECO:0000313" key="2">
    <source>
        <dbReference type="EMBL" id="QRZ60350.1"/>
    </source>
</evidence>
<keyword evidence="2" id="KW-0540">Nuclease</keyword>
<dbReference type="GeneID" id="67278474"/>
<dbReference type="AlphaFoldDB" id="A0A895KST8"/>
<dbReference type="NCBIfam" id="TIGR01453">
    <property type="entry name" value="grpIintron_endo"/>
    <property type="match status" value="1"/>
</dbReference>
<keyword evidence="2" id="KW-0378">Hydrolase</keyword>
<protein>
    <submittedName>
        <fullName evidence="2">GIY-YIG homing endonuclease</fullName>
    </submittedName>
</protein>
<dbReference type="SMART" id="SM00465">
    <property type="entry name" value="GIYc"/>
    <property type="match status" value="1"/>
</dbReference>
<organism evidence="2">
    <name type="scientific">Phanerochaete carnosa</name>
    <dbReference type="NCBI Taxonomy" id="231932"/>
    <lineage>
        <taxon>Eukaryota</taxon>
        <taxon>Fungi</taxon>
        <taxon>Dikarya</taxon>
        <taxon>Basidiomycota</taxon>
        <taxon>Agaricomycotina</taxon>
        <taxon>Agaricomycetes</taxon>
        <taxon>Polyporales</taxon>
        <taxon>Phanerochaetaceae</taxon>
        <taxon>Phanerochaete</taxon>
    </lineage>
</organism>
<proteinExistence type="predicted"/>
<dbReference type="EMBL" id="MT090080">
    <property type="protein sequence ID" value="QRZ60350.1"/>
    <property type="molecule type" value="Genomic_DNA"/>
</dbReference>
<geneLocation type="mitochondrion" evidence="2"/>
<reference evidence="2" key="1">
    <citation type="journal article" date="2020" name="Int. J. Biol. Macromol.">
        <title>The 206 kbp mitochondrial genome of Phanerochaete carnosa reveals dynamics of introns, accumulation of repeat sequences and plasmid-derived genes.</title>
        <authorList>
            <person name="Wang X."/>
            <person name="Song A."/>
            <person name="Wang F."/>
            <person name="Chen M."/>
            <person name="Li X."/>
            <person name="Li Q."/>
            <person name="Liu N."/>
        </authorList>
    </citation>
    <scope>NUCLEOTIDE SEQUENCE</scope>
</reference>
<dbReference type="InterPro" id="IPR000305">
    <property type="entry name" value="GIY-YIG_endonuc"/>
</dbReference>
<dbReference type="SUPFAM" id="SSF82771">
    <property type="entry name" value="GIY-YIG endonuclease"/>
    <property type="match status" value="1"/>
</dbReference>
<dbReference type="InterPro" id="IPR006350">
    <property type="entry name" value="Intron_endoG1"/>
</dbReference>
<gene>
    <name evidence="2" type="primary">orf215</name>
</gene>
<keyword evidence="2" id="KW-0496">Mitochondrion</keyword>
<accession>A0A895KST8</accession>
<name>A0A895KST8_9APHY</name>
<feature type="domain" description="GIY-YIG" evidence="1">
    <location>
        <begin position="96"/>
        <end position="189"/>
    </location>
</feature>
<dbReference type="CDD" id="cd10445">
    <property type="entry name" value="GIY-YIG_bI1_like"/>
    <property type="match status" value="1"/>
</dbReference>
<dbReference type="Gene3D" id="3.40.1440.10">
    <property type="entry name" value="GIY-YIG endonuclease"/>
    <property type="match status" value="1"/>
</dbReference>